<organism evidence="1 2">
    <name type="scientific">Nelumbo nucifera</name>
    <name type="common">Sacred lotus</name>
    <dbReference type="NCBI Taxonomy" id="4432"/>
    <lineage>
        <taxon>Eukaryota</taxon>
        <taxon>Viridiplantae</taxon>
        <taxon>Streptophyta</taxon>
        <taxon>Embryophyta</taxon>
        <taxon>Tracheophyta</taxon>
        <taxon>Spermatophyta</taxon>
        <taxon>Magnoliopsida</taxon>
        <taxon>Proteales</taxon>
        <taxon>Nelumbonaceae</taxon>
        <taxon>Nelumbo</taxon>
    </lineage>
</organism>
<keyword evidence="2" id="KW-1185">Reference proteome</keyword>
<dbReference type="Proteomes" id="UP000607653">
    <property type="component" value="Unassembled WGS sequence"/>
</dbReference>
<gene>
    <name evidence="1" type="ORF">HUJ06_008735</name>
</gene>
<dbReference type="AlphaFoldDB" id="A0A822YVJ0"/>
<protein>
    <submittedName>
        <fullName evidence="1">Uncharacterized protein</fullName>
    </submittedName>
</protein>
<evidence type="ECO:0000313" key="2">
    <source>
        <dbReference type="Proteomes" id="UP000607653"/>
    </source>
</evidence>
<accession>A0A822YVJ0</accession>
<reference evidence="1 2" key="1">
    <citation type="journal article" date="2020" name="Mol. Biol. Evol.">
        <title>Distinct Expression and Methylation Patterns for Genes with Different Fates following a Single Whole-Genome Duplication in Flowering Plants.</title>
        <authorList>
            <person name="Shi T."/>
            <person name="Rahmani R.S."/>
            <person name="Gugger P.F."/>
            <person name="Wang M."/>
            <person name="Li H."/>
            <person name="Zhang Y."/>
            <person name="Li Z."/>
            <person name="Wang Q."/>
            <person name="Van de Peer Y."/>
            <person name="Marchal K."/>
            <person name="Chen J."/>
        </authorList>
    </citation>
    <scope>NUCLEOTIDE SEQUENCE [LARGE SCALE GENOMIC DNA]</scope>
    <source>
        <tissue evidence="1">Leaf</tissue>
    </source>
</reference>
<proteinExistence type="predicted"/>
<sequence>MELLLCLISPKKSLEIQPLECLAEGRRLSSSGLTKPDNFS</sequence>
<dbReference type="EMBL" id="DUZY01000004">
    <property type="protein sequence ID" value="DAD38094.1"/>
    <property type="molecule type" value="Genomic_DNA"/>
</dbReference>
<evidence type="ECO:0000313" key="1">
    <source>
        <dbReference type="EMBL" id="DAD38094.1"/>
    </source>
</evidence>
<comment type="caution">
    <text evidence="1">The sequence shown here is derived from an EMBL/GenBank/DDBJ whole genome shotgun (WGS) entry which is preliminary data.</text>
</comment>
<name>A0A822YVJ0_NELNU</name>